<dbReference type="GO" id="GO:0030015">
    <property type="term" value="C:CCR4-NOT core complex"/>
    <property type="evidence" value="ECO:0007669"/>
    <property type="project" value="InterPro"/>
</dbReference>
<dbReference type="GO" id="GO:2000036">
    <property type="term" value="P:regulation of stem cell population maintenance"/>
    <property type="evidence" value="ECO:0007669"/>
    <property type="project" value="UniProtKB-ARBA"/>
</dbReference>
<keyword evidence="6" id="KW-1185">Reference proteome</keyword>
<keyword evidence="2" id="KW-0805">Transcription regulation</keyword>
<reference evidence="7" key="1">
    <citation type="submission" date="2016-06" db="UniProtKB">
        <authorList>
            <consortium name="WormBaseParasite"/>
        </authorList>
    </citation>
    <scope>IDENTIFICATION</scope>
</reference>
<dbReference type="AlphaFoldDB" id="A0A183EE37"/>
<evidence type="ECO:0000313" key="5">
    <source>
        <dbReference type="EMBL" id="VDN33414.1"/>
    </source>
</evidence>
<gene>
    <name evidence="5" type="ORF">GPUH_LOCUS19228</name>
</gene>
<protein>
    <submittedName>
        <fullName evidence="7">NOT2_3_5 domain-containing protein</fullName>
    </submittedName>
</protein>
<organism evidence="7">
    <name type="scientific">Gongylonema pulchrum</name>
    <dbReference type="NCBI Taxonomy" id="637853"/>
    <lineage>
        <taxon>Eukaryota</taxon>
        <taxon>Metazoa</taxon>
        <taxon>Ecdysozoa</taxon>
        <taxon>Nematoda</taxon>
        <taxon>Chromadorea</taxon>
        <taxon>Rhabditida</taxon>
        <taxon>Spirurina</taxon>
        <taxon>Spiruromorpha</taxon>
        <taxon>Spiruroidea</taxon>
        <taxon>Gongylonematidae</taxon>
        <taxon>Gongylonema</taxon>
    </lineage>
</organism>
<dbReference type="PANTHER" id="PTHR23326">
    <property type="entry name" value="CCR4 NOT-RELATED"/>
    <property type="match status" value="1"/>
</dbReference>
<feature type="domain" description="NOT2/NOT3/NOT5 C-terminal" evidence="4">
    <location>
        <begin position="7"/>
        <end position="131"/>
    </location>
</feature>
<dbReference type="EMBL" id="UYRT01088158">
    <property type="protein sequence ID" value="VDN33414.1"/>
    <property type="molecule type" value="Genomic_DNA"/>
</dbReference>
<keyword evidence="3" id="KW-0804">Transcription</keyword>
<proteinExistence type="inferred from homology"/>
<dbReference type="InterPro" id="IPR038635">
    <property type="entry name" value="CCR4-NOT_su2/3/5_C_sf"/>
</dbReference>
<dbReference type="Gene3D" id="2.30.30.1020">
    <property type="entry name" value="CCR4-NOT complex subunit 2/3/5, C-terminal domain"/>
    <property type="match status" value="1"/>
</dbReference>
<evidence type="ECO:0000256" key="1">
    <source>
        <dbReference type="ARBA" id="ARBA00007682"/>
    </source>
</evidence>
<evidence type="ECO:0000256" key="2">
    <source>
        <dbReference type="ARBA" id="ARBA00023015"/>
    </source>
</evidence>
<dbReference type="OrthoDB" id="25391at2759"/>
<evidence type="ECO:0000256" key="3">
    <source>
        <dbReference type="ARBA" id="ARBA00023163"/>
    </source>
</evidence>
<reference evidence="5 6" key="2">
    <citation type="submission" date="2018-11" db="EMBL/GenBank/DDBJ databases">
        <authorList>
            <consortium name="Pathogen Informatics"/>
        </authorList>
    </citation>
    <scope>NUCLEOTIDE SEQUENCE [LARGE SCALE GENOMIC DNA]</scope>
</reference>
<dbReference type="InterPro" id="IPR040168">
    <property type="entry name" value="Not2/3/5"/>
</dbReference>
<sequence length="188" mass="23064">FRRNIHPTFGGPWQSCSCPAQDSEARVPKEYRVLSLIGHRLPPFSLRTLSEDTLFYFFYNFPGEEYQIGAANELYYRDWRYHKSLHVWMMRSQRGYVKEHGPTFEKGTYLVFDHTHWRKVQVELMIEYRELEDRPELPHYLRLLLTQQLFQQWDPFCFDQSNRLRTFKWKLFATCRNIFFFSRKKLML</sequence>
<dbReference type="Proteomes" id="UP000271098">
    <property type="component" value="Unassembled WGS sequence"/>
</dbReference>
<comment type="similarity">
    <text evidence="1">Belongs to the CNOT2/3/5 family.</text>
</comment>
<dbReference type="WBParaSite" id="GPUH_0001925301-mRNA-1">
    <property type="protein sequence ID" value="GPUH_0001925301-mRNA-1"/>
    <property type="gene ID" value="GPUH_0001925301"/>
</dbReference>
<dbReference type="GO" id="GO:0006355">
    <property type="term" value="P:regulation of DNA-templated transcription"/>
    <property type="evidence" value="ECO:0007669"/>
    <property type="project" value="InterPro"/>
</dbReference>
<dbReference type="InterPro" id="IPR007282">
    <property type="entry name" value="NOT2/3/5_C"/>
</dbReference>
<dbReference type="Pfam" id="PF04153">
    <property type="entry name" value="NOT2_3_5_C"/>
    <property type="match status" value="1"/>
</dbReference>
<evidence type="ECO:0000313" key="6">
    <source>
        <dbReference type="Proteomes" id="UP000271098"/>
    </source>
</evidence>
<accession>A0A183EE37</accession>
<evidence type="ECO:0000259" key="4">
    <source>
        <dbReference type="Pfam" id="PF04153"/>
    </source>
</evidence>
<evidence type="ECO:0000313" key="7">
    <source>
        <dbReference type="WBParaSite" id="GPUH_0001925301-mRNA-1"/>
    </source>
</evidence>
<name>A0A183EE37_9BILA</name>